<feature type="compositionally biased region" description="Low complexity" evidence="1">
    <location>
        <begin position="35"/>
        <end position="53"/>
    </location>
</feature>
<dbReference type="Proteomes" id="UP000095751">
    <property type="component" value="Unassembled WGS sequence"/>
</dbReference>
<keyword evidence="3" id="KW-1185">Reference proteome</keyword>
<feature type="region of interest" description="Disordered" evidence="1">
    <location>
        <begin position="24"/>
        <end position="54"/>
    </location>
</feature>
<evidence type="ECO:0000313" key="2">
    <source>
        <dbReference type="EMBL" id="OEU06510.1"/>
    </source>
</evidence>
<organism evidence="2 3">
    <name type="scientific">Fragilariopsis cylindrus CCMP1102</name>
    <dbReference type="NCBI Taxonomy" id="635003"/>
    <lineage>
        <taxon>Eukaryota</taxon>
        <taxon>Sar</taxon>
        <taxon>Stramenopiles</taxon>
        <taxon>Ochrophyta</taxon>
        <taxon>Bacillariophyta</taxon>
        <taxon>Bacillariophyceae</taxon>
        <taxon>Bacillariophycidae</taxon>
        <taxon>Bacillariales</taxon>
        <taxon>Bacillariaceae</taxon>
        <taxon>Fragilariopsis</taxon>
    </lineage>
</organism>
<evidence type="ECO:0000256" key="1">
    <source>
        <dbReference type="SAM" id="MobiDB-lite"/>
    </source>
</evidence>
<proteinExistence type="predicted"/>
<protein>
    <submittedName>
        <fullName evidence="2">Uncharacterized protein</fullName>
    </submittedName>
</protein>
<sequence>MFKKAALDILTSFFDVATFPLLDKDDPSNDMIYGSPSTSTSSSLVKSSSSSSPGGIEQLHFFHEMYQFYGAFWLSLLEEPPLTNKDYSRTENLMWTFAFGNTMLWCHSA</sequence>
<accession>A0A1E7EKR2</accession>
<reference evidence="2 3" key="1">
    <citation type="submission" date="2016-09" db="EMBL/GenBank/DDBJ databases">
        <title>Extensive genetic diversity and differential bi-allelic expression allows diatom success in the polar Southern Ocean.</title>
        <authorList>
            <consortium name="DOE Joint Genome Institute"/>
            <person name="Mock T."/>
            <person name="Otillar R.P."/>
            <person name="Strauss J."/>
            <person name="Dupont C."/>
            <person name="Frickenhaus S."/>
            <person name="Maumus F."/>
            <person name="Mcmullan M."/>
            <person name="Sanges R."/>
            <person name="Schmutz J."/>
            <person name="Toseland A."/>
            <person name="Valas R."/>
            <person name="Veluchamy A."/>
            <person name="Ward B.J."/>
            <person name="Allen A."/>
            <person name="Barry K."/>
            <person name="Falciatore A."/>
            <person name="Ferrante M."/>
            <person name="Fortunato A.E."/>
            <person name="Gloeckner G."/>
            <person name="Gruber A."/>
            <person name="Hipkin R."/>
            <person name="Janech M."/>
            <person name="Kroth P."/>
            <person name="Leese F."/>
            <person name="Lindquist E."/>
            <person name="Lyon B.R."/>
            <person name="Martin J."/>
            <person name="Mayer C."/>
            <person name="Parker M."/>
            <person name="Quesneville H."/>
            <person name="Raymond J."/>
            <person name="Uhlig C."/>
            <person name="Valentin K.U."/>
            <person name="Worden A.Z."/>
            <person name="Armbrust E.V."/>
            <person name="Bowler C."/>
            <person name="Green B."/>
            <person name="Moulton V."/>
            <person name="Van Oosterhout C."/>
            <person name="Grigoriev I."/>
        </authorList>
    </citation>
    <scope>NUCLEOTIDE SEQUENCE [LARGE SCALE GENOMIC DNA]</scope>
    <source>
        <strain evidence="2 3">CCMP1102</strain>
    </source>
</reference>
<evidence type="ECO:0000313" key="3">
    <source>
        <dbReference type="Proteomes" id="UP000095751"/>
    </source>
</evidence>
<name>A0A1E7EKR2_9STRA</name>
<dbReference type="EMBL" id="KV784408">
    <property type="protein sequence ID" value="OEU06510.1"/>
    <property type="molecule type" value="Genomic_DNA"/>
</dbReference>
<dbReference type="InParanoid" id="A0A1E7EKR2"/>
<gene>
    <name evidence="2" type="ORF">FRACYDRAFT_254530</name>
</gene>
<dbReference type="AlphaFoldDB" id="A0A1E7EKR2"/>
<dbReference type="KEGG" id="fcy:FRACYDRAFT_254530"/>